<dbReference type="PANTHER" id="PTHR31252">
    <property type="entry name" value="DUF4419 DOMAIN-CONTAINING PROTEIN"/>
    <property type="match status" value="1"/>
</dbReference>
<dbReference type="Pfam" id="PF14388">
    <property type="entry name" value="DUF4419"/>
    <property type="match status" value="1"/>
</dbReference>
<keyword evidence="1" id="KW-0732">Signal</keyword>
<dbReference type="AlphaFoldDB" id="A0A2C5Y191"/>
<accession>A0A2C5Y191</accession>
<sequence>MVRYFLPALIGLLGFAAADITIELENVSVIGLDKSLAATSAQDLFALSCNDEIEGRKTTPQVLLTSYAPFTETTWTSPIDNSSAFVISAVRKENLFANSTIYPSSSSLVRAAIEAWGQHQHLVIRPDEVWFEILSQLNFYMNRNANLVRQHFVSHDGQEQIQIVANGDDEMISAFGSKIQERVKTKWLLDWIKPGFSTSTHNDEITAQVLLMGLTKQYFKWFASVLCGLPSVTLLGQKEDWVQLLQKLDHLADFGPQPAEYATVLRPILTRFVRTWEEGDSPEIKEFWLSIVRGRRRRRCGEVFDTTVHGWITGFFFWGEDGRVLGSEDHRRRLGNTGARLDGIRYIPREVEALPISHANAPVHVRFEETGAEMDVILMAGNIGIERKTVDDKVTAKPLSGWFVYGPVDPTVDGVDDYGSRSELRSMSKSIETCLALDLIKAEEAGNST</sequence>
<protein>
    <recommendedName>
        <fullName evidence="4">Heterokaryon incompatibility domain-containing protein</fullName>
    </recommendedName>
</protein>
<proteinExistence type="predicted"/>
<dbReference type="Proteomes" id="UP000226192">
    <property type="component" value="Unassembled WGS sequence"/>
</dbReference>
<organism evidence="2 3">
    <name type="scientific">Ophiocordyceps australis</name>
    <dbReference type="NCBI Taxonomy" id="1399860"/>
    <lineage>
        <taxon>Eukaryota</taxon>
        <taxon>Fungi</taxon>
        <taxon>Dikarya</taxon>
        <taxon>Ascomycota</taxon>
        <taxon>Pezizomycotina</taxon>
        <taxon>Sordariomycetes</taxon>
        <taxon>Hypocreomycetidae</taxon>
        <taxon>Hypocreales</taxon>
        <taxon>Ophiocordycipitaceae</taxon>
        <taxon>Ophiocordyceps</taxon>
    </lineage>
</organism>
<name>A0A2C5Y191_9HYPO</name>
<dbReference type="STRING" id="1399860.A0A2C5Y191"/>
<dbReference type="OrthoDB" id="9978173at2759"/>
<keyword evidence="3" id="KW-1185">Reference proteome</keyword>
<gene>
    <name evidence="2" type="ORF">CDD81_7104</name>
</gene>
<evidence type="ECO:0000313" key="2">
    <source>
        <dbReference type="EMBL" id="PHH62457.1"/>
    </source>
</evidence>
<feature type="signal peptide" evidence="1">
    <location>
        <begin position="1"/>
        <end position="18"/>
    </location>
</feature>
<reference evidence="2 3" key="1">
    <citation type="submission" date="2017-06" db="EMBL/GenBank/DDBJ databases">
        <title>Ant-infecting Ophiocordyceps genomes reveal a high diversity of potential behavioral manipulation genes and a possible major role for enterotoxins.</title>
        <authorList>
            <person name="De Bekker C."/>
            <person name="Evans H.C."/>
            <person name="Brachmann A."/>
            <person name="Hughes D.P."/>
        </authorList>
    </citation>
    <scope>NUCLEOTIDE SEQUENCE [LARGE SCALE GENOMIC DNA]</scope>
    <source>
        <strain evidence="2 3">Map64</strain>
    </source>
</reference>
<dbReference type="EMBL" id="NJET01000071">
    <property type="protein sequence ID" value="PHH62457.1"/>
    <property type="molecule type" value="Genomic_DNA"/>
</dbReference>
<dbReference type="PANTHER" id="PTHR31252:SF11">
    <property type="entry name" value="DUF4419 DOMAIN-CONTAINING PROTEIN"/>
    <property type="match status" value="1"/>
</dbReference>
<feature type="chain" id="PRO_5012089829" description="Heterokaryon incompatibility domain-containing protein" evidence="1">
    <location>
        <begin position="19"/>
        <end position="449"/>
    </location>
</feature>
<evidence type="ECO:0000256" key="1">
    <source>
        <dbReference type="SAM" id="SignalP"/>
    </source>
</evidence>
<evidence type="ECO:0000313" key="3">
    <source>
        <dbReference type="Proteomes" id="UP000226192"/>
    </source>
</evidence>
<evidence type="ECO:0008006" key="4">
    <source>
        <dbReference type="Google" id="ProtNLM"/>
    </source>
</evidence>
<dbReference type="InterPro" id="IPR025533">
    <property type="entry name" value="DUF4419"/>
</dbReference>
<comment type="caution">
    <text evidence="2">The sequence shown here is derived from an EMBL/GenBank/DDBJ whole genome shotgun (WGS) entry which is preliminary data.</text>
</comment>